<dbReference type="RefSeq" id="WP_074923557.1">
    <property type="nucleotide sequence ID" value="NZ_CP141274.1"/>
</dbReference>
<feature type="region of interest" description="Disordered" evidence="1">
    <location>
        <begin position="82"/>
        <end position="117"/>
    </location>
</feature>
<protein>
    <submittedName>
        <fullName evidence="2">Uncharacterized protein</fullName>
    </submittedName>
</protein>
<dbReference type="GeneID" id="94693422"/>
<reference evidence="2 3" key="1">
    <citation type="submission" date="2016-10" db="EMBL/GenBank/DDBJ databases">
        <authorList>
            <person name="de Groot N.N."/>
        </authorList>
    </citation>
    <scope>NUCLEOTIDE SEQUENCE [LARGE SCALE GENOMIC DNA]</scope>
    <source>
        <strain evidence="2 3">LMG 24775</strain>
    </source>
</reference>
<dbReference type="Proteomes" id="UP000183417">
    <property type="component" value="Unassembled WGS sequence"/>
</dbReference>
<organism evidence="2 3">
    <name type="scientific">Delftia lacustris</name>
    <dbReference type="NCBI Taxonomy" id="558537"/>
    <lineage>
        <taxon>Bacteria</taxon>
        <taxon>Pseudomonadati</taxon>
        <taxon>Pseudomonadota</taxon>
        <taxon>Betaproteobacteria</taxon>
        <taxon>Burkholderiales</taxon>
        <taxon>Comamonadaceae</taxon>
        <taxon>Delftia</taxon>
    </lineage>
</organism>
<proteinExistence type="predicted"/>
<dbReference type="EMBL" id="FNPE01000028">
    <property type="protein sequence ID" value="SDZ49456.1"/>
    <property type="molecule type" value="Genomic_DNA"/>
</dbReference>
<dbReference type="AlphaFoldDB" id="A0A1H3TGU9"/>
<name>A0A1H3TGU9_9BURK</name>
<evidence type="ECO:0000313" key="2">
    <source>
        <dbReference type="EMBL" id="SDZ49456.1"/>
    </source>
</evidence>
<evidence type="ECO:0000256" key="1">
    <source>
        <dbReference type="SAM" id="MobiDB-lite"/>
    </source>
</evidence>
<accession>A0A1H3TGU9</accession>
<sequence>MTTTATDTQPTPPETSGMGQLQSLLLQTIKDLRNGSTTPQIARAITDIGQTLVASSRAEIEFARITKASRVGFLDSPALQAALPKPTADGSGHTTPLPPGTPWQGLVHRTSDEEPMR</sequence>
<evidence type="ECO:0000313" key="3">
    <source>
        <dbReference type="Proteomes" id="UP000183417"/>
    </source>
</evidence>
<gene>
    <name evidence="2" type="ORF">SAMN05421547_12874</name>
</gene>